<dbReference type="AlphaFoldDB" id="A0A9N9UCD6"/>
<dbReference type="PANTHER" id="PTHR47435:SF4">
    <property type="entry name" value="KELCH REPEAT PROTEIN (AFU_ORTHOLOGUE AFUA_5G12780)"/>
    <property type="match status" value="1"/>
</dbReference>
<keyword evidence="4" id="KW-0812">Transmembrane</keyword>
<feature type="region of interest" description="Disordered" evidence="3">
    <location>
        <begin position="506"/>
        <end position="533"/>
    </location>
</feature>
<dbReference type="EMBL" id="CABFNO020001350">
    <property type="protein sequence ID" value="CAG9982980.1"/>
    <property type="molecule type" value="Genomic_DNA"/>
</dbReference>
<dbReference type="GO" id="GO:0019760">
    <property type="term" value="P:glucosinolate metabolic process"/>
    <property type="evidence" value="ECO:0007669"/>
    <property type="project" value="UniProtKB-ARBA"/>
</dbReference>
<evidence type="ECO:0000256" key="3">
    <source>
        <dbReference type="SAM" id="MobiDB-lite"/>
    </source>
</evidence>
<feature type="signal peptide" evidence="5">
    <location>
        <begin position="1"/>
        <end position="25"/>
    </location>
</feature>
<keyword evidence="4" id="KW-0472">Membrane</keyword>
<sequence length="610" mass="67121">MDWLPKPHSWARLFLLFSFTGLSTQQRDPITNFCRRWGHQAAIVDNKLYYDGGLVTYNGDNSHENLTNPFLLYHDLSAVDPSGMPPPYANLSKNSTVPNVNGGIFWPDTVNKRIYLYGGQFYNEKPWSTNNLYSYDVIYNNWQLTSSPRTNGIARLAYGAGVSVPERGKAYYYGGWMNNRTDPNWAGPGAMTSYLLEYSMDDDTWTNSTGPDNIGRAEGVMLSIPAGDGGLLIYFGGIATNNLGVPQSQPMEQIIVYDPVSSKSYMENATGDIPPNRRRFCAGATWADDRSAYNINSYLYGGLPGQPGDGPGFDDIYVLSVPSFTWTRFYPPDGSNGTVPHWGLTCNVVGRGQMIVQGGFFPLDDKCDSPAVWGLHNMDLGRQNNESAIWALFDPKKTNYVIPSPLATVIGAQATGKATVTAPKSGWENQDLKVLMTRTASYATRTPTRAIPTSTGGSSDDDHKSGLSVGAIAGIAVGSVVGAAIIIGLIWFFLFRRFLARKREREQQQQQQQQQQPQEQRPEVSQMSAGNSYYNSQSYPNGNWAYSPGSHASTSSPPPFASLSPHSPHFGHHSPVTELPVEYPPSKFAGYGSQYTAHEAPTPERTPDQR</sequence>
<feature type="compositionally biased region" description="Basic and acidic residues" evidence="3">
    <location>
        <begin position="601"/>
        <end position="610"/>
    </location>
</feature>
<keyword evidence="4" id="KW-1133">Transmembrane helix</keyword>
<keyword evidence="1" id="KW-0677">Repeat</keyword>
<reference evidence="6 7" key="2">
    <citation type="submission" date="2021-10" db="EMBL/GenBank/DDBJ databases">
        <authorList>
            <person name="Piombo E."/>
        </authorList>
    </citation>
    <scope>NUCLEOTIDE SEQUENCE [LARGE SCALE GENOMIC DNA]</scope>
</reference>
<evidence type="ECO:0000256" key="2">
    <source>
        <dbReference type="ARBA" id="ARBA00023004"/>
    </source>
</evidence>
<keyword evidence="7" id="KW-1185">Reference proteome</keyword>
<keyword evidence="5" id="KW-0732">Signal</keyword>
<dbReference type="PANTHER" id="PTHR47435">
    <property type="entry name" value="KELCH REPEAT PROTEIN (AFU_ORTHOLOGUE AFUA_5G12780)"/>
    <property type="match status" value="1"/>
</dbReference>
<evidence type="ECO:0000256" key="1">
    <source>
        <dbReference type="ARBA" id="ARBA00022737"/>
    </source>
</evidence>
<dbReference type="OrthoDB" id="540004at2759"/>
<organism evidence="6 7">
    <name type="scientific">Clonostachys byssicola</name>
    <dbReference type="NCBI Taxonomy" id="160290"/>
    <lineage>
        <taxon>Eukaryota</taxon>
        <taxon>Fungi</taxon>
        <taxon>Dikarya</taxon>
        <taxon>Ascomycota</taxon>
        <taxon>Pezizomycotina</taxon>
        <taxon>Sordariomycetes</taxon>
        <taxon>Hypocreomycetidae</taxon>
        <taxon>Hypocreales</taxon>
        <taxon>Bionectriaceae</taxon>
        <taxon>Clonostachys</taxon>
    </lineage>
</organism>
<evidence type="ECO:0000313" key="6">
    <source>
        <dbReference type="EMBL" id="CAG9982980.1"/>
    </source>
</evidence>
<evidence type="ECO:0008006" key="8">
    <source>
        <dbReference type="Google" id="ProtNLM"/>
    </source>
</evidence>
<accession>A0A9N9UCD6</accession>
<dbReference type="InterPro" id="IPR015915">
    <property type="entry name" value="Kelch-typ_b-propeller"/>
</dbReference>
<feature type="region of interest" description="Disordered" evidence="3">
    <location>
        <begin position="548"/>
        <end position="610"/>
    </location>
</feature>
<reference evidence="7" key="1">
    <citation type="submission" date="2019-06" db="EMBL/GenBank/DDBJ databases">
        <authorList>
            <person name="Broberg M."/>
        </authorList>
    </citation>
    <scope>NUCLEOTIDE SEQUENCE [LARGE SCALE GENOMIC DNA]</scope>
</reference>
<keyword evidence="2" id="KW-0408">Iron</keyword>
<dbReference type="CDD" id="cd12087">
    <property type="entry name" value="TM_EGFR-like"/>
    <property type="match status" value="1"/>
</dbReference>
<evidence type="ECO:0000256" key="4">
    <source>
        <dbReference type="SAM" id="Phobius"/>
    </source>
</evidence>
<gene>
    <name evidence="6" type="ORF">CBYS24578_00011254</name>
</gene>
<evidence type="ECO:0000313" key="7">
    <source>
        <dbReference type="Proteomes" id="UP000754883"/>
    </source>
</evidence>
<name>A0A9N9UCD6_9HYPO</name>
<feature type="transmembrane region" description="Helical" evidence="4">
    <location>
        <begin position="469"/>
        <end position="495"/>
    </location>
</feature>
<comment type="caution">
    <text evidence="6">The sequence shown here is derived from an EMBL/GenBank/DDBJ whole genome shotgun (WGS) entry which is preliminary data.</text>
</comment>
<protein>
    <recommendedName>
        <fullName evidence="8">Kelch repeat-containing protein</fullName>
    </recommendedName>
</protein>
<dbReference type="SUPFAM" id="SSF50965">
    <property type="entry name" value="Galactose oxidase, central domain"/>
    <property type="match status" value="1"/>
</dbReference>
<evidence type="ECO:0000256" key="5">
    <source>
        <dbReference type="SAM" id="SignalP"/>
    </source>
</evidence>
<dbReference type="InterPro" id="IPR011043">
    <property type="entry name" value="Gal_Oxase/kelch_b-propeller"/>
</dbReference>
<feature type="compositionally biased region" description="Low complexity" evidence="3">
    <location>
        <begin position="508"/>
        <end position="519"/>
    </location>
</feature>
<dbReference type="Gene3D" id="2.120.10.80">
    <property type="entry name" value="Kelch-type beta propeller"/>
    <property type="match status" value="2"/>
</dbReference>
<feature type="chain" id="PRO_5040114193" description="Kelch repeat-containing protein" evidence="5">
    <location>
        <begin position="26"/>
        <end position="610"/>
    </location>
</feature>
<dbReference type="Proteomes" id="UP000754883">
    <property type="component" value="Unassembled WGS sequence"/>
</dbReference>
<proteinExistence type="predicted"/>